<feature type="region of interest" description="Disordered" evidence="12">
    <location>
        <begin position="368"/>
        <end position="408"/>
    </location>
</feature>
<comment type="function">
    <text evidence="11">Carrier of the growing fatty acid chain in fatty acid biosynthesis.</text>
</comment>
<evidence type="ECO:0000259" key="13">
    <source>
        <dbReference type="PROSITE" id="PS50009"/>
    </source>
</evidence>
<dbReference type="PROSITE" id="PS50009">
    <property type="entry name" value="RASGEF_CAT"/>
    <property type="match status" value="1"/>
</dbReference>
<keyword evidence="8" id="KW-0443">Lipid metabolism</keyword>
<dbReference type="InterPro" id="IPR008937">
    <property type="entry name" value="Ras-like_GEF"/>
</dbReference>
<evidence type="ECO:0000256" key="11">
    <source>
        <dbReference type="RuleBase" id="RU000722"/>
    </source>
</evidence>
<keyword evidence="6 10" id="KW-0344">Guanine-nucleotide releasing factor</keyword>
<dbReference type="NCBIfam" id="TIGR00517">
    <property type="entry name" value="acyl_carrier"/>
    <property type="match status" value="1"/>
</dbReference>
<dbReference type="InterPro" id="IPR000651">
    <property type="entry name" value="Ras-like_Gua-exchang_fac_N"/>
</dbReference>
<evidence type="ECO:0000259" key="14">
    <source>
        <dbReference type="PROSITE" id="PS50075"/>
    </source>
</evidence>
<keyword evidence="5" id="KW-0597">Phosphoprotein</keyword>
<evidence type="ECO:0000256" key="2">
    <source>
        <dbReference type="ARBA" id="ARBA00010930"/>
    </source>
</evidence>
<dbReference type="EMBL" id="MDYQ01000053">
    <property type="protein sequence ID" value="PRP84959.1"/>
    <property type="molecule type" value="Genomic_DNA"/>
</dbReference>
<dbReference type="STRING" id="1890364.A0A2P6NLZ5"/>
<comment type="pathway">
    <text evidence="1">Lipid metabolism; fatty acid biosynthesis.</text>
</comment>
<dbReference type="InParanoid" id="A0A2P6NLZ5"/>
<dbReference type="SMART" id="SM00147">
    <property type="entry name" value="RasGEF"/>
    <property type="match status" value="1"/>
</dbReference>
<dbReference type="Pfam" id="PF00617">
    <property type="entry name" value="RasGEF"/>
    <property type="match status" value="1"/>
</dbReference>
<dbReference type="InterPro" id="IPR001895">
    <property type="entry name" value="RASGEF_cat_dom"/>
</dbReference>
<feature type="domain" description="Ras-GEF" evidence="13">
    <location>
        <begin position="471"/>
        <end position="704"/>
    </location>
</feature>
<evidence type="ECO:0000256" key="6">
    <source>
        <dbReference type="ARBA" id="ARBA00022658"/>
    </source>
</evidence>
<dbReference type="FunFam" id="1.10.1200.10:FF:000003">
    <property type="entry name" value="Acyl carrier protein"/>
    <property type="match status" value="1"/>
</dbReference>
<dbReference type="SUPFAM" id="SSF47336">
    <property type="entry name" value="ACP-like"/>
    <property type="match status" value="1"/>
</dbReference>
<dbReference type="OrthoDB" id="448946at2759"/>
<dbReference type="GO" id="GO:0007264">
    <property type="term" value="P:small GTPase-mediated signal transduction"/>
    <property type="evidence" value="ECO:0007669"/>
    <property type="project" value="InterPro"/>
</dbReference>
<keyword evidence="7" id="KW-0276">Fatty acid metabolism</keyword>
<keyword evidence="17" id="KW-1185">Reference proteome</keyword>
<evidence type="ECO:0000313" key="17">
    <source>
        <dbReference type="Proteomes" id="UP000241769"/>
    </source>
</evidence>
<dbReference type="GO" id="GO:0006633">
    <property type="term" value="P:fatty acid biosynthetic process"/>
    <property type="evidence" value="ECO:0007669"/>
    <property type="project" value="UniProtKB-KW"/>
</dbReference>
<dbReference type="InterPro" id="IPR036964">
    <property type="entry name" value="RASGEF_cat_dom_sf"/>
</dbReference>
<dbReference type="Gene3D" id="1.10.1200.10">
    <property type="entry name" value="ACP-like"/>
    <property type="match status" value="1"/>
</dbReference>
<name>A0A2P6NLZ5_9EUKA</name>
<evidence type="ECO:0000256" key="8">
    <source>
        <dbReference type="ARBA" id="ARBA00023098"/>
    </source>
</evidence>
<dbReference type="NCBIfam" id="NF002148">
    <property type="entry name" value="PRK00982.1-2"/>
    <property type="match status" value="1"/>
</dbReference>
<dbReference type="InterPro" id="IPR036736">
    <property type="entry name" value="ACP-like_sf"/>
</dbReference>
<keyword evidence="3 11" id="KW-0596">Phosphopantetheine</keyword>
<dbReference type="Pfam" id="PF00550">
    <property type="entry name" value="PP-binding"/>
    <property type="match status" value="1"/>
</dbReference>
<accession>A0A2P6NLZ5</accession>
<evidence type="ECO:0000256" key="4">
    <source>
        <dbReference type="ARBA" id="ARBA00022516"/>
    </source>
</evidence>
<evidence type="ECO:0000256" key="10">
    <source>
        <dbReference type="PROSITE-ProRule" id="PRU00168"/>
    </source>
</evidence>
<dbReference type="GO" id="GO:0005085">
    <property type="term" value="F:guanyl-nucleotide exchange factor activity"/>
    <property type="evidence" value="ECO:0007669"/>
    <property type="project" value="UniProtKB-KW"/>
</dbReference>
<keyword evidence="9 11" id="KW-0275">Fatty acid biosynthesis</keyword>
<evidence type="ECO:0000256" key="1">
    <source>
        <dbReference type="ARBA" id="ARBA00005194"/>
    </source>
</evidence>
<keyword evidence="4 11" id="KW-0444">Lipid biosynthesis</keyword>
<evidence type="ECO:0000313" key="16">
    <source>
        <dbReference type="EMBL" id="PRP84959.1"/>
    </source>
</evidence>
<evidence type="ECO:0000256" key="3">
    <source>
        <dbReference type="ARBA" id="ARBA00022450"/>
    </source>
</evidence>
<reference evidence="16 17" key="1">
    <citation type="journal article" date="2018" name="Genome Biol. Evol.">
        <title>Multiple Roots of Fruiting Body Formation in Amoebozoa.</title>
        <authorList>
            <person name="Hillmann F."/>
            <person name="Forbes G."/>
            <person name="Novohradska S."/>
            <person name="Ferling I."/>
            <person name="Riege K."/>
            <person name="Groth M."/>
            <person name="Westermann M."/>
            <person name="Marz M."/>
            <person name="Spaller T."/>
            <person name="Winckler T."/>
            <person name="Schaap P."/>
            <person name="Glockner G."/>
        </authorList>
    </citation>
    <scope>NUCLEOTIDE SEQUENCE [LARGE SCALE GENOMIC DNA]</scope>
    <source>
        <strain evidence="16 17">Jena</strain>
    </source>
</reference>
<evidence type="ECO:0000256" key="12">
    <source>
        <dbReference type="SAM" id="MobiDB-lite"/>
    </source>
</evidence>
<evidence type="ECO:0000256" key="9">
    <source>
        <dbReference type="ARBA" id="ARBA00023160"/>
    </source>
</evidence>
<dbReference type="AlphaFoldDB" id="A0A2P6NLZ5"/>
<protein>
    <recommendedName>
        <fullName evidence="11">Acyl carrier protein</fullName>
    </recommendedName>
</protein>
<evidence type="ECO:0000259" key="15">
    <source>
        <dbReference type="PROSITE" id="PS50212"/>
    </source>
</evidence>
<dbReference type="Gene3D" id="1.20.870.10">
    <property type="entry name" value="Son of sevenless (SoS) protein Chain: S domain 1"/>
    <property type="match status" value="1"/>
</dbReference>
<organism evidence="16 17">
    <name type="scientific">Planoprotostelium fungivorum</name>
    <dbReference type="NCBI Taxonomy" id="1890364"/>
    <lineage>
        <taxon>Eukaryota</taxon>
        <taxon>Amoebozoa</taxon>
        <taxon>Evosea</taxon>
        <taxon>Variosea</taxon>
        <taxon>Cavosteliida</taxon>
        <taxon>Cavosteliaceae</taxon>
        <taxon>Planoprotostelium</taxon>
    </lineage>
</organism>
<dbReference type="HAMAP" id="MF_01217">
    <property type="entry name" value="Acyl_carrier"/>
    <property type="match status" value="1"/>
</dbReference>
<feature type="domain" description="N-terminal Ras-GEF" evidence="15">
    <location>
        <begin position="239"/>
        <end position="366"/>
    </location>
</feature>
<gene>
    <name evidence="16" type="ORF">PROFUN_07344</name>
</gene>
<dbReference type="GO" id="GO:0005739">
    <property type="term" value="C:mitochondrion"/>
    <property type="evidence" value="ECO:0007669"/>
    <property type="project" value="UniProtKB-ARBA"/>
</dbReference>
<evidence type="ECO:0000256" key="7">
    <source>
        <dbReference type="ARBA" id="ARBA00022832"/>
    </source>
</evidence>
<dbReference type="Gene3D" id="1.10.840.10">
    <property type="entry name" value="Ras guanine-nucleotide exchange factors catalytic domain"/>
    <property type="match status" value="1"/>
</dbReference>
<dbReference type="InterPro" id="IPR003231">
    <property type="entry name" value="ACP"/>
</dbReference>
<dbReference type="PANTHER" id="PTHR23113">
    <property type="entry name" value="GUANINE NUCLEOTIDE EXCHANGE FACTOR"/>
    <property type="match status" value="1"/>
</dbReference>
<sequence length="784" mass="88927">MIRGLSNIRLARMPSATPLRNVRPQTHIMPTRFFASAGASLDRSQVTDRVIHVVKNFHKLDGATTVKPDSHFANDLGLDSLDNVEVVMAFEDEFAVEIPDAEADKIQSVNQAVEYILNNPHANTLQFSHHPQSPPSSPISIPDPSSFLFRPYHKPKHQNLHERLLDKVLKGYNMTECECQCGTAEITQRNRTRKCRRQQELHARMTTETSFVPANRDKRKSTIKGMGDHRLAPQGAPPDIQEVISPGIALFVSRLIYGPFETDEGQDRVEAFLLTYRKFMSPEDLFVFWNNRYARLVEMKDVDMKDKTENAMNFMRTWLKGYYKEDFSLQRKELQECFLKLNITDSQIKSIIFHATASATILKKTQLLGTSPPAPLSPKMSTPKKSKETESPRPRRYTTAPTGKSQHKTIDVTGGVGSIDIETFDLRLQPHISPIRSESLDSMMGELKLRQMQQTRARRAAEHIDCFLSFPPEELAESITARDSQMYRSISPLELLWKVKWGARPRPDADYVLPTSLESITNSFNITSLWVQTVMVSATNPPDRLERFYYFLSMAKRMYQLGNFNTLLAIILALKGSPLGCKKAFWITVPEKHTIALAQFEAMFDPSTHFKGYKDVLKTWKGPVIPYIGLLLKDLIYMAENNPMLSNNSPNPNVLAMFHKFLKNIRSTQAAAYNFVPKEEHMTYLSNCRVTDDASELIRIFNEKATDLIEASPHIREIREPTITRMTVSIVKDATPATKEETETKERGGTIITESFASVKEMIAAREGASMTEKTVLTEGATPT</sequence>
<dbReference type="InterPro" id="IPR009081">
    <property type="entry name" value="PP-bd_ACP"/>
</dbReference>
<dbReference type="PROSITE" id="PS50212">
    <property type="entry name" value="RASGEF_NTER"/>
    <property type="match status" value="1"/>
</dbReference>
<proteinExistence type="inferred from homology"/>
<evidence type="ECO:0000256" key="5">
    <source>
        <dbReference type="ARBA" id="ARBA00022553"/>
    </source>
</evidence>
<dbReference type="Proteomes" id="UP000241769">
    <property type="component" value="Unassembled WGS sequence"/>
</dbReference>
<comment type="caution">
    <text evidence="16">The sequence shown here is derived from an EMBL/GenBank/DDBJ whole genome shotgun (WGS) entry which is preliminary data.</text>
</comment>
<feature type="domain" description="Carrier" evidence="14">
    <location>
        <begin position="44"/>
        <end position="120"/>
    </location>
</feature>
<dbReference type="PROSITE" id="PS50075">
    <property type="entry name" value="CARRIER"/>
    <property type="match status" value="1"/>
</dbReference>
<comment type="similarity">
    <text evidence="2">Belongs to the acyl carrier protein (ACP) family.</text>
</comment>
<dbReference type="InterPro" id="IPR023578">
    <property type="entry name" value="Ras_GEF_dom_sf"/>
</dbReference>
<dbReference type="PANTHER" id="PTHR23113:SF99">
    <property type="entry name" value="RASGEF DOMAIN-CONTAINING PROTEIN"/>
    <property type="match status" value="1"/>
</dbReference>
<dbReference type="SUPFAM" id="SSF48366">
    <property type="entry name" value="Ras GEF"/>
    <property type="match status" value="1"/>
</dbReference>